<keyword evidence="2" id="KW-0472">Membrane</keyword>
<dbReference type="SUPFAM" id="SSF116726">
    <property type="entry name" value="TrkA C-terminal domain-like"/>
    <property type="match status" value="1"/>
</dbReference>
<dbReference type="InterPro" id="IPR050721">
    <property type="entry name" value="Trk_Ktr_HKT_K-transport"/>
</dbReference>
<comment type="subcellular location">
    <subcellularLocation>
        <location evidence="1">Cell membrane</location>
        <topology evidence="1">Multi-pass membrane protein</topology>
    </subcellularLocation>
</comment>
<keyword evidence="5" id="KW-0407">Ion channel</keyword>
<reference evidence="6" key="1">
    <citation type="submission" date="2018-04" db="EMBL/GenBank/DDBJ databases">
        <title>Complete genome of Antarctic heterotrophic bacterium Hymenobacter nivis.</title>
        <authorList>
            <person name="Terashima M."/>
        </authorList>
    </citation>
    <scope>NUCLEOTIDE SEQUENCE [LARGE SCALE GENOMIC DNA]</scope>
    <source>
        <strain evidence="6">NBRC 111535</strain>
    </source>
</reference>
<keyword evidence="5" id="KW-0813">Transport</keyword>
<dbReference type="Gene3D" id="3.40.50.720">
    <property type="entry name" value="NAD(P)-binding Rossmann-like Domain"/>
    <property type="match status" value="1"/>
</dbReference>
<dbReference type="KEGG" id="hnv:DDQ68_04340"/>
<dbReference type="Gene3D" id="3.30.70.1450">
    <property type="entry name" value="Regulator of K+ conductance, C-terminal domain"/>
    <property type="match status" value="1"/>
</dbReference>
<dbReference type="InterPro" id="IPR006037">
    <property type="entry name" value="RCK_C"/>
</dbReference>
<accession>A0A2Z3GEH8</accession>
<dbReference type="PANTHER" id="PTHR43833">
    <property type="entry name" value="POTASSIUM CHANNEL PROTEIN 2-RELATED-RELATED"/>
    <property type="match status" value="1"/>
</dbReference>
<feature type="transmembrane region" description="Helical" evidence="2">
    <location>
        <begin position="64"/>
        <end position="89"/>
    </location>
</feature>
<dbReference type="PROSITE" id="PS51201">
    <property type="entry name" value="RCK_N"/>
    <property type="match status" value="1"/>
</dbReference>
<feature type="domain" description="RCK N-terminal" evidence="3">
    <location>
        <begin position="110"/>
        <end position="241"/>
    </location>
</feature>
<dbReference type="Pfam" id="PF02080">
    <property type="entry name" value="TrkA_C"/>
    <property type="match status" value="1"/>
</dbReference>
<keyword evidence="5" id="KW-0406">Ion transport</keyword>
<dbReference type="Pfam" id="PF02254">
    <property type="entry name" value="TrkA_N"/>
    <property type="match status" value="1"/>
</dbReference>
<dbReference type="GO" id="GO:0006813">
    <property type="term" value="P:potassium ion transport"/>
    <property type="evidence" value="ECO:0007669"/>
    <property type="project" value="InterPro"/>
</dbReference>
<dbReference type="EMBL" id="CP029145">
    <property type="protein sequence ID" value="AWM32089.1"/>
    <property type="molecule type" value="Genomic_DNA"/>
</dbReference>
<name>A0A2Z3GEH8_9BACT</name>
<sequence>MFKRLNLGRLRLAFVLTLVSLSAGLTGFRLIEHLSWADAFYMTITTIATVGYGEVHPFSEAGRIFVSFYILFNLVMVAYLVSVFTTFLFTGELRNLFKMYRIDQKIQRFSGHIILCGFGANGRRAYQELRANGARIVVIEQNEQLMKDISDGKTGEDYDGSGDAGGVIVTVFGDATTDVVLEQAGVVRASALITVLPKDADNVFVALSARALNPRLKIIARAKLKTSESKLISAGADAVVMPDEIGGSHMARLVVRPEVIRFLDLISGLTADKLRLEELSYEQLRKEMRGQSIRELDVRSRTGATVIGLRLADGSFSVSPSADYCPTPGDVLLLLGSEQQIESMEVNFRQLGL</sequence>
<evidence type="ECO:0000256" key="1">
    <source>
        <dbReference type="ARBA" id="ARBA00004651"/>
    </source>
</evidence>
<dbReference type="SUPFAM" id="SSF81324">
    <property type="entry name" value="Voltage-gated potassium channels"/>
    <property type="match status" value="1"/>
</dbReference>
<proteinExistence type="predicted"/>
<gene>
    <name evidence="5" type="ORF">DDQ68_04340</name>
</gene>
<dbReference type="InterPro" id="IPR003148">
    <property type="entry name" value="RCK_N"/>
</dbReference>
<dbReference type="Gene3D" id="1.10.287.70">
    <property type="match status" value="1"/>
</dbReference>
<feature type="transmembrane region" description="Helical" evidence="2">
    <location>
        <begin position="12"/>
        <end position="31"/>
    </location>
</feature>
<dbReference type="InterPro" id="IPR036291">
    <property type="entry name" value="NAD(P)-bd_dom_sf"/>
</dbReference>
<dbReference type="PANTHER" id="PTHR43833:SF9">
    <property type="entry name" value="POTASSIUM CHANNEL PROTEIN YUGO-RELATED"/>
    <property type="match status" value="1"/>
</dbReference>
<dbReference type="PROSITE" id="PS51202">
    <property type="entry name" value="RCK_C"/>
    <property type="match status" value="1"/>
</dbReference>
<evidence type="ECO:0000313" key="5">
    <source>
        <dbReference type="EMBL" id="AWM32089.1"/>
    </source>
</evidence>
<keyword evidence="2" id="KW-1133">Transmembrane helix</keyword>
<dbReference type="RefSeq" id="WP_109655167.1">
    <property type="nucleotide sequence ID" value="NZ_CP029145.1"/>
</dbReference>
<evidence type="ECO:0000259" key="4">
    <source>
        <dbReference type="PROSITE" id="PS51202"/>
    </source>
</evidence>
<organism evidence="5 6">
    <name type="scientific">Hymenobacter nivis</name>
    <dbReference type="NCBI Taxonomy" id="1850093"/>
    <lineage>
        <taxon>Bacteria</taxon>
        <taxon>Pseudomonadati</taxon>
        <taxon>Bacteroidota</taxon>
        <taxon>Cytophagia</taxon>
        <taxon>Cytophagales</taxon>
        <taxon>Hymenobacteraceae</taxon>
        <taxon>Hymenobacter</taxon>
    </lineage>
</organism>
<dbReference type="Pfam" id="PF07885">
    <property type="entry name" value="Ion_trans_2"/>
    <property type="match status" value="1"/>
</dbReference>
<keyword evidence="2" id="KW-0812">Transmembrane</keyword>
<dbReference type="GO" id="GO:0005886">
    <property type="term" value="C:plasma membrane"/>
    <property type="evidence" value="ECO:0007669"/>
    <property type="project" value="UniProtKB-SubCell"/>
</dbReference>
<dbReference type="InterPro" id="IPR036721">
    <property type="entry name" value="RCK_C_sf"/>
</dbReference>
<dbReference type="AlphaFoldDB" id="A0A2Z3GEH8"/>
<dbReference type="Proteomes" id="UP000245999">
    <property type="component" value="Chromosome"/>
</dbReference>
<dbReference type="GO" id="GO:0008324">
    <property type="term" value="F:monoatomic cation transmembrane transporter activity"/>
    <property type="evidence" value="ECO:0007669"/>
    <property type="project" value="InterPro"/>
</dbReference>
<feature type="domain" description="RCK C-terminal" evidence="4">
    <location>
        <begin position="263"/>
        <end position="350"/>
    </location>
</feature>
<evidence type="ECO:0000259" key="3">
    <source>
        <dbReference type="PROSITE" id="PS51201"/>
    </source>
</evidence>
<dbReference type="SUPFAM" id="SSF51735">
    <property type="entry name" value="NAD(P)-binding Rossmann-fold domains"/>
    <property type="match status" value="1"/>
</dbReference>
<keyword evidence="6" id="KW-1185">Reference proteome</keyword>
<dbReference type="InterPro" id="IPR013099">
    <property type="entry name" value="K_chnl_dom"/>
</dbReference>
<evidence type="ECO:0000256" key="2">
    <source>
        <dbReference type="SAM" id="Phobius"/>
    </source>
</evidence>
<protein>
    <submittedName>
        <fullName evidence="5">Potassium channel protein</fullName>
    </submittedName>
</protein>
<dbReference type="OrthoDB" id="9781411at2"/>
<evidence type="ECO:0000313" key="6">
    <source>
        <dbReference type="Proteomes" id="UP000245999"/>
    </source>
</evidence>